<keyword evidence="1" id="KW-0378">Hydrolase</keyword>
<keyword evidence="2" id="KW-0812">Transmembrane</keyword>
<accession>R7ZWZ2</accession>
<keyword evidence="2" id="KW-0472">Membrane</keyword>
<evidence type="ECO:0008006" key="5">
    <source>
        <dbReference type="Google" id="ProtNLM"/>
    </source>
</evidence>
<dbReference type="EMBL" id="AQHR01000031">
    <property type="protein sequence ID" value="EON78524.1"/>
    <property type="molecule type" value="Genomic_DNA"/>
</dbReference>
<gene>
    <name evidence="3" type="ORF">ADIS_0993</name>
</gene>
<evidence type="ECO:0000313" key="4">
    <source>
        <dbReference type="Proteomes" id="UP000013909"/>
    </source>
</evidence>
<dbReference type="Gene3D" id="3.30.379.10">
    <property type="entry name" value="Chitobiase/beta-hexosaminidase domain 2-like"/>
    <property type="match status" value="1"/>
</dbReference>
<name>R7ZWZ2_9BACT</name>
<dbReference type="Proteomes" id="UP000013909">
    <property type="component" value="Unassembled WGS sequence"/>
</dbReference>
<dbReference type="GO" id="GO:0016787">
    <property type="term" value="F:hydrolase activity"/>
    <property type="evidence" value="ECO:0007669"/>
    <property type="project" value="UniProtKB-KW"/>
</dbReference>
<keyword evidence="4" id="KW-1185">Reference proteome</keyword>
<sequence length="846" mass="96173">MDRFGKSAECFVLTRHELPSAMVFLVEKPYYRSQSMPVAMRNLYQFLLVFLVLSASFPVIGAVDLTDAVVVLPRQSSSRLSFFGEVLREEVLKRTGKGLNLQERASAPGRSAIVLAIRGEGDKLPAAYRPVIDATPILSSEGYSLQIDSKNRIVYIVGADERGVLYGIGRFLRKMHWGDGLLVVPESVAAASSPTYPIRGHQLGYRPKTNSYDAFSVAMFEQYIRELALFGSNSIEIVPPRTDDDFSSRHMQLPAIEMIGHQSRIADQFDMDVWMWYPNMGEDYAHPDSLEVELRERHEVFSSVPRLDHLFVPGGDPGELEPDELFWWLEESAKVLREYHPHAKVWVSPQVFRPTQAWFDRFFYHVNQEYEWLGGVVFGPWVKIPLPELRKLVNPGIPIRRYPDITHSLSSQYPIPEWDLALSMTLGRECINPRPEDQKAIHNALASYASGSLSYSEGTNDDVNKFVWTDQDWDPNTPVVETLRDYARFFFGPEWVEGVTQGLLLQEENLRGPLLTNMQVPVTLQVWQEMEKRVDAAQMGNFRFQMGLIRAYYDAYVQRKLALQVAAEHKARDYMRQALEEGELAGLSHALAVLEQSLTEELAAQWRTRCLELADALYASIGAQLTIDPHGAASGRGNFIDNLDAILNDAPWLMDNLRTIRDMGEGADWQRALHAVLNRTNPGPGGFYDNFGHPKSWKRVVFDKSWEEDPGSLYRPRVSFGVGLIGVEWVHEVKAVGFEGTSAPQAWMMQVNTLYDTPLKIRYDQLNPDLGYTLRVAYTGRFRSKMRLEVDGGLEIHDFIQTGHQPIYEFDLPKSAYSDGEITFRWTCGEGERGSQVAELWLMVKP</sequence>
<protein>
    <recommendedName>
        <fullName evidence="5">Alpha glucuronidase N-terminal domain-containing protein</fullName>
    </recommendedName>
</protein>
<dbReference type="STRING" id="1232681.ADIS_0993"/>
<evidence type="ECO:0000313" key="3">
    <source>
        <dbReference type="EMBL" id="EON78524.1"/>
    </source>
</evidence>
<feature type="transmembrane region" description="Helical" evidence="2">
    <location>
        <begin position="43"/>
        <end position="63"/>
    </location>
</feature>
<keyword evidence="2" id="KW-1133">Transmembrane helix</keyword>
<comment type="caution">
    <text evidence="3">The sequence shown here is derived from an EMBL/GenBank/DDBJ whole genome shotgun (WGS) entry which is preliminary data.</text>
</comment>
<organism evidence="3 4">
    <name type="scientific">Lunatimonas lonarensis</name>
    <dbReference type="NCBI Taxonomy" id="1232681"/>
    <lineage>
        <taxon>Bacteria</taxon>
        <taxon>Pseudomonadati</taxon>
        <taxon>Bacteroidota</taxon>
        <taxon>Cytophagia</taxon>
        <taxon>Cytophagales</taxon>
        <taxon>Cyclobacteriaceae</taxon>
    </lineage>
</organism>
<proteinExistence type="predicted"/>
<dbReference type="GO" id="GO:0005975">
    <property type="term" value="P:carbohydrate metabolic process"/>
    <property type="evidence" value="ECO:0007669"/>
    <property type="project" value="UniProtKB-ARBA"/>
</dbReference>
<evidence type="ECO:0000256" key="2">
    <source>
        <dbReference type="SAM" id="Phobius"/>
    </source>
</evidence>
<dbReference type="SUPFAM" id="SSF55545">
    <property type="entry name" value="beta-N-acetylhexosaminidase-like domain"/>
    <property type="match status" value="1"/>
</dbReference>
<evidence type="ECO:0000256" key="1">
    <source>
        <dbReference type="ARBA" id="ARBA00022801"/>
    </source>
</evidence>
<dbReference type="AlphaFoldDB" id="R7ZWZ2"/>
<dbReference type="InterPro" id="IPR029018">
    <property type="entry name" value="Hex-like_dom2"/>
</dbReference>
<reference evidence="3 4" key="1">
    <citation type="submission" date="2013-02" db="EMBL/GenBank/DDBJ databases">
        <title>A novel strain isolated from Lonar lake, Maharashtra, India.</title>
        <authorList>
            <person name="Singh A."/>
        </authorList>
    </citation>
    <scope>NUCLEOTIDE SEQUENCE [LARGE SCALE GENOMIC DNA]</scope>
    <source>
        <strain evidence="3 4">AK24</strain>
    </source>
</reference>